<feature type="domain" description="Cryptic POLO box 1 (CPB1)" evidence="19">
    <location>
        <begin position="465"/>
        <end position="609"/>
    </location>
</feature>
<dbReference type="SUPFAM" id="SSF82615">
    <property type="entry name" value="Polo-box domain"/>
    <property type="match status" value="1"/>
</dbReference>
<dbReference type="PANTHER" id="PTHR24345:SF91">
    <property type="entry name" value="SERINE_THREONINE-PROTEIN KINASE PLK4"/>
    <property type="match status" value="1"/>
</dbReference>
<dbReference type="PROSITE" id="PS51985">
    <property type="entry name" value="CPB2"/>
    <property type="match status" value="1"/>
</dbReference>
<evidence type="ECO:0000256" key="15">
    <source>
        <dbReference type="PROSITE-ProRule" id="PRU10141"/>
    </source>
</evidence>
<feature type="domain" description="Protein kinase" evidence="17">
    <location>
        <begin position="14"/>
        <end position="265"/>
    </location>
</feature>
<dbReference type="InterPro" id="IPR000719">
    <property type="entry name" value="Prot_kinase_dom"/>
</dbReference>
<dbReference type="InterPro" id="IPR017441">
    <property type="entry name" value="Protein_kinase_ATP_BS"/>
</dbReference>
<dbReference type="GO" id="GO:0005524">
    <property type="term" value="F:ATP binding"/>
    <property type="evidence" value="ECO:0007669"/>
    <property type="project" value="UniProtKB-UniRule"/>
</dbReference>
<reference evidence="22" key="2">
    <citation type="submission" date="2023-11" db="UniProtKB">
        <authorList>
            <consortium name="WormBaseParasite"/>
        </authorList>
    </citation>
    <scope>IDENTIFICATION</scope>
</reference>
<dbReference type="CDD" id="cd13114">
    <property type="entry name" value="POLO_box_Plk4_1"/>
    <property type="match status" value="1"/>
</dbReference>
<evidence type="ECO:0000256" key="9">
    <source>
        <dbReference type="ARBA" id="ARBA00022840"/>
    </source>
</evidence>
<feature type="region of interest" description="Disordered" evidence="16">
    <location>
        <begin position="450"/>
        <end position="476"/>
    </location>
</feature>
<dbReference type="PROSITE" id="PS50011">
    <property type="entry name" value="PROTEIN_KINASE_DOM"/>
    <property type="match status" value="1"/>
</dbReference>
<dbReference type="Gene3D" id="2.40.50.930">
    <property type="match status" value="1"/>
</dbReference>
<keyword evidence="21" id="KW-1185">Reference proteome</keyword>
<dbReference type="InterPro" id="IPR008266">
    <property type="entry name" value="Tyr_kinase_AS"/>
</dbReference>
<evidence type="ECO:0000313" key="21">
    <source>
        <dbReference type="Proteomes" id="UP000050795"/>
    </source>
</evidence>
<organism evidence="21 22">
    <name type="scientific">Trichobilharzia regenti</name>
    <name type="common">Nasal bird schistosome</name>
    <dbReference type="NCBI Taxonomy" id="157069"/>
    <lineage>
        <taxon>Eukaryota</taxon>
        <taxon>Metazoa</taxon>
        <taxon>Spiralia</taxon>
        <taxon>Lophotrochozoa</taxon>
        <taxon>Platyhelminthes</taxon>
        <taxon>Trematoda</taxon>
        <taxon>Digenea</taxon>
        <taxon>Strigeidida</taxon>
        <taxon>Schistosomatoidea</taxon>
        <taxon>Schistosomatidae</taxon>
        <taxon>Trichobilharzia</taxon>
    </lineage>
</organism>
<evidence type="ECO:0000256" key="3">
    <source>
        <dbReference type="ARBA" id="ARBA00020245"/>
    </source>
</evidence>
<comment type="catalytic activity">
    <reaction evidence="14">
        <text>L-seryl-[protein] + ATP = O-phospho-L-seryl-[protein] + ADP + H(+)</text>
        <dbReference type="Rhea" id="RHEA:17989"/>
        <dbReference type="Rhea" id="RHEA-COMP:9863"/>
        <dbReference type="Rhea" id="RHEA-COMP:11604"/>
        <dbReference type="ChEBI" id="CHEBI:15378"/>
        <dbReference type="ChEBI" id="CHEBI:29999"/>
        <dbReference type="ChEBI" id="CHEBI:30616"/>
        <dbReference type="ChEBI" id="CHEBI:83421"/>
        <dbReference type="ChEBI" id="CHEBI:456216"/>
        <dbReference type="EC" id="2.7.11.21"/>
    </reaction>
</comment>
<evidence type="ECO:0000256" key="2">
    <source>
        <dbReference type="ARBA" id="ARBA00012424"/>
    </source>
</evidence>
<dbReference type="InterPro" id="IPR033699">
    <property type="entry name" value="POLO_box_Plk4_1"/>
</dbReference>
<dbReference type="Pfam" id="PF18409">
    <property type="entry name" value="Plk4_PB2"/>
    <property type="match status" value="1"/>
</dbReference>
<evidence type="ECO:0000256" key="13">
    <source>
        <dbReference type="ARBA" id="ARBA00047802"/>
    </source>
</evidence>
<evidence type="ECO:0000256" key="7">
    <source>
        <dbReference type="ARBA" id="ARBA00022741"/>
    </source>
</evidence>
<evidence type="ECO:0000259" key="18">
    <source>
        <dbReference type="PROSITE" id="PS50078"/>
    </source>
</evidence>
<dbReference type="WBParaSite" id="TREG1_48840.1">
    <property type="protein sequence ID" value="TREG1_48840.1"/>
    <property type="gene ID" value="TREG1_48840"/>
</dbReference>
<evidence type="ECO:0000256" key="10">
    <source>
        <dbReference type="ARBA" id="ARBA00022843"/>
    </source>
</evidence>
<accession>A0AA85JXH0</accession>
<dbReference type="InterPro" id="IPR046437">
    <property type="entry name" value="Ser_Thr-PK_POLO_box_1_sf"/>
</dbReference>
<dbReference type="GO" id="GO:0005634">
    <property type="term" value="C:nucleus"/>
    <property type="evidence" value="ECO:0007669"/>
    <property type="project" value="TreeGrafter"/>
</dbReference>
<keyword evidence="10" id="KW-0832">Ubl conjugation</keyword>
<name>A0AA85JXH0_TRIRE</name>
<dbReference type="InterPro" id="IPR011009">
    <property type="entry name" value="Kinase-like_dom_sf"/>
</dbReference>
<proteinExistence type="predicted"/>
<dbReference type="CDD" id="cd13116">
    <property type="entry name" value="POLO_box_Plk4_3"/>
    <property type="match status" value="1"/>
</dbReference>
<feature type="domain" description="POLO box" evidence="18">
    <location>
        <begin position="795"/>
        <end position="882"/>
    </location>
</feature>
<feature type="domain" description="Cryptic POLO box 2 (CPB2)" evidence="20">
    <location>
        <begin position="610"/>
        <end position="742"/>
    </location>
</feature>
<dbReference type="FunFam" id="3.30.200.20:FF:000042">
    <property type="entry name" value="Aurora kinase A"/>
    <property type="match status" value="1"/>
</dbReference>
<evidence type="ECO:0000256" key="1">
    <source>
        <dbReference type="ARBA" id="ARBA00004114"/>
    </source>
</evidence>
<dbReference type="Pfam" id="PF18190">
    <property type="entry name" value="Plk4_PB1"/>
    <property type="match status" value="1"/>
</dbReference>
<dbReference type="EC" id="2.7.11.21" evidence="2"/>
<dbReference type="PROSITE" id="PS00107">
    <property type="entry name" value="PROTEIN_KINASE_ATP"/>
    <property type="match status" value="1"/>
</dbReference>
<dbReference type="PROSITE" id="PS51984">
    <property type="entry name" value="CPB1"/>
    <property type="match status" value="1"/>
</dbReference>
<evidence type="ECO:0000313" key="22">
    <source>
        <dbReference type="WBParaSite" id="TREG1_48840.1"/>
    </source>
</evidence>
<keyword evidence="4" id="KW-0963">Cytoplasm</keyword>
<evidence type="ECO:0000256" key="16">
    <source>
        <dbReference type="SAM" id="MobiDB-lite"/>
    </source>
</evidence>
<dbReference type="InterPro" id="IPR033698">
    <property type="entry name" value="POLO_box_Plk4_2"/>
</dbReference>
<evidence type="ECO:0000259" key="17">
    <source>
        <dbReference type="PROSITE" id="PS50011"/>
    </source>
</evidence>
<feature type="binding site" evidence="15">
    <location>
        <position position="43"/>
    </location>
    <ligand>
        <name>ATP</name>
        <dbReference type="ChEBI" id="CHEBI:30616"/>
    </ligand>
</feature>
<feature type="region of interest" description="Disordered" evidence="16">
    <location>
        <begin position="334"/>
        <end position="356"/>
    </location>
</feature>
<evidence type="ECO:0000256" key="14">
    <source>
        <dbReference type="ARBA" id="ARBA00048347"/>
    </source>
</evidence>
<sequence>MVHFTGIGNKKEDFQVFELLGRGGFAQVYRAKSIITGQEVAIKMIDKKGMLNHGLANRVRREVEIHSRLKHPSILELYTCFEDANYVYLVLEICHNGELQTYIRQNGPVTEDTARHYLKQLISGLVYLHSHNILHRDLTLANLLLTKDMKVKIADFGLATKIEPGENHKTMCGTPNYISPEVASHNQQGLETDVWSLGCMFYTLIVGRPPFDTREVRSTLNRVLAVDYELPSTVSSEAADLINSLLRREPQERIKLKAIMQHPFMTKKSRPQRYMETSNDSGIDSISRTPLGCLTNSLKCHQPQKVESNGYIVRPGITPLSTAISDTQCNTRTPYCRDPSQRLPPPSGSSDVVINPHPNAQRSVEQLSTRPNTQQTHYSDGVFEQSRLVISPVSDPDNNRALLNYRGQFVTSTVNRGYTNLSSVSFSSLSRPTATETVTTQRPNYVKPITSTSKSGVPCENSAKQTSGHPLPLDSRRLKPMRTYTRLAVINILQDESVCLEFFGGSSKTRQNLTPTIMNNQNFRVVEVIGINSTGQNILIYQPNMGKGVPLNVKGLNDGSETDLATDGGGPPPACPGDPIAVYTLDTLPQRYWKKYQFISKFVQMVRAHTPKVTLYTDKAKCMLMENGPPGDFVTEFHNDGSRVLCSSDGSLRITQMVDQSERVKTKDTTPTVITLDSNRSLSTLSPETRKLIDYVYACRDHCQKIEQLLTRITSEDNHISCSSYSPFPVILGRRFKSGVNQISLTKSDSKLLSLPNESANQISLSVQLYNLISNCLESKPKNPLSDDQAQSDPPLTNPIFVPNVGWANQFSDDRLQVQFNDGAKLLLIYDRTLVHSIHFTSPPGSDQELQTEKVYSTSDPLPEHVYRRLEVMPTVIKRLRSITSKTAC</sequence>
<dbReference type="PROSITE" id="PS50078">
    <property type="entry name" value="POLO_BOX"/>
    <property type="match status" value="1"/>
</dbReference>
<reference evidence="21" key="1">
    <citation type="submission" date="2022-06" db="EMBL/GenBank/DDBJ databases">
        <authorList>
            <person name="Berger JAMES D."/>
            <person name="Berger JAMES D."/>
        </authorList>
    </citation>
    <scope>NUCLEOTIDE SEQUENCE [LARGE SCALE GENOMIC DNA]</scope>
</reference>
<evidence type="ECO:0000256" key="4">
    <source>
        <dbReference type="ARBA" id="ARBA00022490"/>
    </source>
</evidence>
<keyword evidence="6" id="KW-0808">Transferase</keyword>
<dbReference type="SUPFAM" id="SSF56112">
    <property type="entry name" value="Protein kinase-like (PK-like)"/>
    <property type="match status" value="1"/>
</dbReference>
<comment type="subcellular location">
    <subcellularLocation>
        <location evidence="1">Cytoplasm</location>
        <location evidence="1">Cytoskeleton</location>
        <location evidence="1">Microtubule organizing center</location>
        <location evidence="1">Centrosome</location>
        <location evidence="1">Centriole</location>
    </subcellularLocation>
</comment>
<dbReference type="FunFam" id="1.10.510.10:FF:000576">
    <property type="entry name" value="Serine/threonine-protein kinase PLK4"/>
    <property type="match status" value="1"/>
</dbReference>
<dbReference type="InterPro" id="IPR033696">
    <property type="entry name" value="POLO_box_Plk4_C"/>
</dbReference>
<evidence type="ECO:0000256" key="5">
    <source>
        <dbReference type="ARBA" id="ARBA00022527"/>
    </source>
</evidence>
<protein>
    <recommendedName>
        <fullName evidence="3">Serine/threonine-protein kinase PLK4</fullName>
        <ecNumber evidence="2">2.7.11.21</ecNumber>
    </recommendedName>
    <alternativeName>
        <fullName evidence="12">Polo-like kinase 4</fullName>
    </alternativeName>
</protein>
<dbReference type="Gene3D" id="3.30.1120.130">
    <property type="match status" value="1"/>
</dbReference>
<evidence type="ECO:0000256" key="6">
    <source>
        <dbReference type="ARBA" id="ARBA00022679"/>
    </source>
</evidence>
<evidence type="ECO:0000256" key="8">
    <source>
        <dbReference type="ARBA" id="ARBA00022777"/>
    </source>
</evidence>
<dbReference type="Gene3D" id="1.10.510.10">
    <property type="entry name" value="Transferase(Phosphotransferase) domain 1"/>
    <property type="match status" value="1"/>
</dbReference>
<evidence type="ECO:0000256" key="11">
    <source>
        <dbReference type="ARBA" id="ARBA00023212"/>
    </source>
</evidence>
<dbReference type="GO" id="GO:0004674">
    <property type="term" value="F:protein serine/threonine kinase activity"/>
    <property type="evidence" value="ECO:0007669"/>
    <property type="project" value="UniProtKB-KW"/>
</dbReference>
<dbReference type="GO" id="GO:0005814">
    <property type="term" value="C:centriole"/>
    <property type="evidence" value="ECO:0007669"/>
    <property type="project" value="UniProtKB-SubCell"/>
</dbReference>
<evidence type="ECO:0000256" key="12">
    <source>
        <dbReference type="ARBA" id="ARBA00030332"/>
    </source>
</evidence>
<evidence type="ECO:0000259" key="20">
    <source>
        <dbReference type="PROSITE" id="PS51985"/>
    </source>
</evidence>
<keyword evidence="7 15" id="KW-0547">Nucleotide-binding</keyword>
<dbReference type="Gene3D" id="3.30.1120.120">
    <property type="match status" value="1"/>
</dbReference>
<evidence type="ECO:0000259" key="19">
    <source>
        <dbReference type="PROSITE" id="PS51984"/>
    </source>
</evidence>
<dbReference type="InterPro" id="IPR000959">
    <property type="entry name" value="POLO_box_dom"/>
</dbReference>
<dbReference type="PROSITE" id="PS00109">
    <property type="entry name" value="PROTEIN_KINASE_TYR"/>
    <property type="match status" value="1"/>
</dbReference>
<keyword evidence="5" id="KW-0723">Serine/threonine-protein kinase</keyword>
<dbReference type="PANTHER" id="PTHR24345">
    <property type="entry name" value="SERINE/THREONINE-PROTEIN KINASE PLK"/>
    <property type="match status" value="1"/>
</dbReference>
<keyword evidence="9 15" id="KW-0067">ATP-binding</keyword>
<keyword evidence="11" id="KW-0206">Cytoskeleton</keyword>
<dbReference type="AlphaFoldDB" id="A0AA85JXH0"/>
<dbReference type="Proteomes" id="UP000050795">
    <property type="component" value="Unassembled WGS sequence"/>
</dbReference>
<comment type="catalytic activity">
    <reaction evidence="13">
        <text>L-threonyl-[protein] + ATP = O-phospho-L-threonyl-[protein] + ADP + H(+)</text>
        <dbReference type="Rhea" id="RHEA:46608"/>
        <dbReference type="Rhea" id="RHEA-COMP:11060"/>
        <dbReference type="Rhea" id="RHEA-COMP:11605"/>
        <dbReference type="ChEBI" id="CHEBI:15378"/>
        <dbReference type="ChEBI" id="CHEBI:30013"/>
        <dbReference type="ChEBI" id="CHEBI:30616"/>
        <dbReference type="ChEBI" id="CHEBI:61977"/>
        <dbReference type="ChEBI" id="CHEBI:456216"/>
        <dbReference type="EC" id="2.7.11.21"/>
    </reaction>
</comment>
<keyword evidence="8" id="KW-0418">Kinase</keyword>
<dbReference type="InterPro" id="IPR047108">
    <property type="entry name" value="Plk4-like_POLO_box_2_sf"/>
</dbReference>
<dbReference type="Pfam" id="PF00069">
    <property type="entry name" value="Pkinase"/>
    <property type="match status" value="1"/>
</dbReference>